<accession>A0A133XI58</accession>
<dbReference type="Pfam" id="PF13426">
    <property type="entry name" value="PAS_9"/>
    <property type="match status" value="1"/>
</dbReference>
<dbReference type="Pfam" id="PF00990">
    <property type="entry name" value="GGDEF"/>
    <property type="match status" value="1"/>
</dbReference>
<dbReference type="SUPFAM" id="SSF141868">
    <property type="entry name" value="EAL domain-like"/>
    <property type="match status" value="1"/>
</dbReference>
<dbReference type="AlphaFoldDB" id="A0A133XI58"/>
<dbReference type="InterPro" id="IPR000160">
    <property type="entry name" value="GGDEF_dom"/>
</dbReference>
<dbReference type="FunFam" id="3.30.450.20:FF:000099">
    <property type="entry name" value="Sensory box sensor histidine kinase"/>
    <property type="match status" value="1"/>
</dbReference>
<evidence type="ECO:0000259" key="10">
    <source>
        <dbReference type="PROSITE" id="PS50883"/>
    </source>
</evidence>
<dbReference type="NCBIfam" id="TIGR00254">
    <property type="entry name" value="GGDEF"/>
    <property type="match status" value="1"/>
</dbReference>
<dbReference type="InterPro" id="IPR035919">
    <property type="entry name" value="EAL_sf"/>
</dbReference>
<dbReference type="InterPro" id="IPR029787">
    <property type="entry name" value="Nucleotide_cyclase"/>
</dbReference>
<keyword evidence="4 7" id="KW-1133">Transmembrane helix</keyword>
<dbReference type="PROSITE" id="PS50112">
    <property type="entry name" value="PAS"/>
    <property type="match status" value="1"/>
</dbReference>
<feature type="domain" description="PAS" evidence="8">
    <location>
        <begin position="482"/>
        <end position="526"/>
    </location>
</feature>
<keyword evidence="5 7" id="KW-0472">Membrane</keyword>
<dbReference type="Gene3D" id="3.30.70.270">
    <property type="match status" value="1"/>
</dbReference>
<evidence type="ECO:0000256" key="3">
    <source>
        <dbReference type="ARBA" id="ARBA00022692"/>
    </source>
</evidence>
<dbReference type="PROSITE" id="PS50883">
    <property type="entry name" value="EAL"/>
    <property type="match status" value="1"/>
</dbReference>
<dbReference type="InterPro" id="IPR035965">
    <property type="entry name" value="PAS-like_dom_sf"/>
</dbReference>
<organism evidence="12 13">
    <name type="scientific">Dechloromonas denitrificans</name>
    <dbReference type="NCBI Taxonomy" id="281362"/>
    <lineage>
        <taxon>Bacteria</taxon>
        <taxon>Pseudomonadati</taxon>
        <taxon>Pseudomonadota</taxon>
        <taxon>Betaproteobacteria</taxon>
        <taxon>Rhodocyclales</taxon>
        <taxon>Azonexaceae</taxon>
        <taxon>Dechloromonas</taxon>
    </lineage>
</organism>
<dbReference type="InterPro" id="IPR052155">
    <property type="entry name" value="Biofilm_reg_signaling"/>
</dbReference>
<feature type="transmembrane region" description="Helical" evidence="7">
    <location>
        <begin position="7"/>
        <end position="26"/>
    </location>
</feature>
<evidence type="ECO:0000256" key="1">
    <source>
        <dbReference type="ARBA" id="ARBA00004651"/>
    </source>
</evidence>
<dbReference type="CDD" id="cd01949">
    <property type="entry name" value="GGDEF"/>
    <property type="match status" value="1"/>
</dbReference>
<dbReference type="NCBIfam" id="TIGR00229">
    <property type="entry name" value="sensory_box"/>
    <property type="match status" value="2"/>
</dbReference>
<dbReference type="InterPro" id="IPR043128">
    <property type="entry name" value="Rev_trsase/Diguanyl_cyclase"/>
</dbReference>
<dbReference type="STRING" id="281362.AT959_14670"/>
<dbReference type="FunFam" id="3.30.70.270:FF:000001">
    <property type="entry name" value="Diguanylate cyclase domain protein"/>
    <property type="match status" value="1"/>
</dbReference>
<dbReference type="SMART" id="SM00086">
    <property type="entry name" value="PAC"/>
    <property type="match status" value="2"/>
</dbReference>
<feature type="domain" description="PAC" evidence="9">
    <location>
        <begin position="433"/>
        <end position="485"/>
    </location>
</feature>
<evidence type="ECO:0000256" key="6">
    <source>
        <dbReference type="SAM" id="Coils"/>
    </source>
</evidence>
<dbReference type="RefSeq" id="WP_066884314.1">
    <property type="nucleotide sequence ID" value="NZ_LODL01000021.1"/>
</dbReference>
<keyword evidence="13" id="KW-1185">Reference proteome</keyword>
<dbReference type="GO" id="GO:0003824">
    <property type="term" value="F:catalytic activity"/>
    <property type="evidence" value="ECO:0007669"/>
    <property type="project" value="UniProtKB-ARBA"/>
</dbReference>
<dbReference type="SMART" id="SM00052">
    <property type="entry name" value="EAL"/>
    <property type="match status" value="1"/>
</dbReference>
<dbReference type="Gene3D" id="3.20.20.450">
    <property type="entry name" value="EAL domain"/>
    <property type="match status" value="1"/>
</dbReference>
<dbReference type="Pfam" id="PF08447">
    <property type="entry name" value="PAS_3"/>
    <property type="match status" value="1"/>
</dbReference>
<dbReference type="Pfam" id="PF00563">
    <property type="entry name" value="EAL"/>
    <property type="match status" value="1"/>
</dbReference>
<evidence type="ECO:0000256" key="7">
    <source>
        <dbReference type="SAM" id="Phobius"/>
    </source>
</evidence>
<keyword evidence="3 7" id="KW-0812">Transmembrane</keyword>
<evidence type="ECO:0000313" key="12">
    <source>
        <dbReference type="EMBL" id="KXB30566.1"/>
    </source>
</evidence>
<feature type="domain" description="GGDEF" evidence="11">
    <location>
        <begin position="639"/>
        <end position="772"/>
    </location>
</feature>
<evidence type="ECO:0000259" key="8">
    <source>
        <dbReference type="PROSITE" id="PS50112"/>
    </source>
</evidence>
<dbReference type="InterPro" id="IPR001633">
    <property type="entry name" value="EAL_dom"/>
</dbReference>
<dbReference type="SUPFAM" id="SSF55073">
    <property type="entry name" value="Nucleotide cyclase"/>
    <property type="match status" value="1"/>
</dbReference>
<evidence type="ECO:0008006" key="14">
    <source>
        <dbReference type="Google" id="ProtNLM"/>
    </source>
</evidence>
<dbReference type="PANTHER" id="PTHR44757:SF2">
    <property type="entry name" value="BIOFILM ARCHITECTURE MAINTENANCE PROTEIN MBAA"/>
    <property type="match status" value="1"/>
</dbReference>
<dbReference type="Pfam" id="PF02743">
    <property type="entry name" value="dCache_1"/>
    <property type="match status" value="1"/>
</dbReference>
<dbReference type="CDD" id="cd01948">
    <property type="entry name" value="EAL"/>
    <property type="match status" value="1"/>
</dbReference>
<name>A0A133XI58_9RHOO</name>
<dbReference type="InterPro" id="IPR033479">
    <property type="entry name" value="dCache_1"/>
</dbReference>
<gene>
    <name evidence="12" type="ORF">AT959_14670</name>
</gene>
<proteinExistence type="predicted"/>
<dbReference type="InterPro" id="IPR000700">
    <property type="entry name" value="PAS-assoc_C"/>
</dbReference>
<dbReference type="SMART" id="SM00267">
    <property type="entry name" value="GGDEF"/>
    <property type="match status" value="1"/>
</dbReference>
<dbReference type="Gene3D" id="3.30.450.20">
    <property type="entry name" value="PAS domain"/>
    <property type="match status" value="3"/>
</dbReference>
<keyword evidence="6" id="KW-0175">Coiled coil</keyword>
<evidence type="ECO:0000259" key="11">
    <source>
        <dbReference type="PROSITE" id="PS50887"/>
    </source>
</evidence>
<dbReference type="CDD" id="cd00130">
    <property type="entry name" value="PAS"/>
    <property type="match status" value="2"/>
</dbReference>
<dbReference type="PROSITE" id="PS50113">
    <property type="entry name" value="PAC"/>
    <property type="match status" value="2"/>
</dbReference>
<evidence type="ECO:0000259" key="9">
    <source>
        <dbReference type="PROSITE" id="PS50113"/>
    </source>
</evidence>
<dbReference type="EMBL" id="LODL01000021">
    <property type="protein sequence ID" value="KXB30566.1"/>
    <property type="molecule type" value="Genomic_DNA"/>
</dbReference>
<evidence type="ECO:0000313" key="13">
    <source>
        <dbReference type="Proteomes" id="UP000070186"/>
    </source>
</evidence>
<dbReference type="GO" id="GO:0005886">
    <property type="term" value="C:plasma membrane"/>
    <property type="evidence" value="ECO:0007669"/>
    <property type="project" value="UniProtKB-SubCell"/>
</dbReference>
<dbReference type="InterPro" id="IPR013655">
    <property type="entry name" value="PAS_fold_3"/>
</dbReference>
<sequence length="1052" mass="118036">MTQKLKILLAFILPTIVALATVAVFLEHSHRQLAIERWSVEHKALVRSIGQAMQRRIDEARTLLSYTSQFKEFARLDAIAAVDRQLNGIPPEYEADKRRVLDTLLAQSDALSIVFILLPNGDHYLSHPYEVQRTLKKYNLADRTYFQEASRTKRPAISDSLIGADGKLAVVIDIPLLDADGEIYAHFGAVLLLQQLSELVAAQHIAPFDVGLLTDRQGKLIAHTDPAQIGPEGQFFRYEHPLLQTGAETGREVRFTRWTDSSGTEWLSFFQHLDAGWNLVLQRRLDGVLAEYKDAVRESVLLVALILLACGSVGLATAFVVARRWEIADQALNEARNELEDRVAARTAELAASEHEVGRSRDFYLSVLESFPALIWRSGLDAKCDYFNRTWLDFTGRALDQELGDGWADGLHPEDRQATIAHYLDSFQRRQPFSLEYRLRRHDGEYRWLLDVGRPFLDINGDFIGYLGACFDVSERHAAAEQLRLVASVFSHAREGIIITDAETRIIDVNQAFCDITGYGRAEVIGLKPSLLRSTHQGDGFFASMWEALAEHGYWQGEIWNRKKDGELYAELLTISAVRDGGGKVDHYVGIFADITLQKEHEQRLEKLAHFDPLTELPNRTLLGDRLHMSIALAQRNQKQLAVCLLDLDGFKQVNDRLGHAAGDQLLIEFAQRMRKELRLTDTLARLGGDEFVILINDLDSQEECIEVIRRIIDSARQPFLLAEESGHVSASIGITIFPDDGADPDLLLRHADQAMYIAKQSGGNRYFMFDPFKDQVARAERTALDRLQQALTAGEFELHYQPKVDMRAGRVIGAEALIRWRHPERGLIMPGEFLPLTEDTDFSVTLGEWVIHRALSQLDAWYRAGIELCISVNISPRHLQQPDFTQGLAALLSAFPELPSRLLELEILETAALHDTAHAAEVISACRRMGISFALDDFGTGYSSLLYLKHLPADTLKIDQSFVRAMLDDSEHMAIVKGVIGLAEAFNRKVIAEGVESVAHGSALLELGCALGQGYGIARPMPAADLAHWLATWRAPENWQQTKEPPPHVMI</sequence>
<dbReference type="InterPro" id="IPR000014">
    <property type="entry name" value="PAS"/>
</dbReference>
<dbReference type="PANTHER" id="PTHR44757">
    <property type="entry name" value="DIGUANYLATE CYCLASE DGCP"/>
    <property type="match status" value="1"/>
</dbReference>
<dbReference type="SMART" id="SM00091">
    <property type="entry name" value="PAS"/>
    <property type="match status" value="2"/>
</dbReference>
<protein>
    <recommendedName>
        <fullName evidence="14">Diguanylate cyclase</fullName>
    </recommendedName>
</protein>
<feature type="domain" description="EAL" evidence="10">
    <location>
        <begin position="781"/>
        <end position="1035"/>
    </location>
</feature>
<feature type="domain" description="PAC" evidence="9">
    <location>
        <begin position="555"/>
        <end position="607"/>
    </location>
</feature>
<reference evidence="12 13" key="1">
    <citation type="submission" date="2015-12" db="EMBL/GenBank/DDBJ databases">
        <title>Nitrous oxide reduction kinetics distinguish bacteria harboring typical versus atypical NosZ.</title>
        <authorList>
            <person name="Yoon S."/>
            <person name="Nissen S."/>
            <person name="Park D."/>
            <person name="Sanford R.A."/>
            <person name="Loeffler F.E."/>
        </authorList>
    </citation>
    <scope>NUCLEOTIDE SEQUENCE [LARGE SCALE GENOMIC DNA]</scope>
    <source>
        <strain evidence="12 13">ATCC BAA-841</strain>
    </source>
</reference>
<feature type="coiled-coil region" evidence="6">
    <location>
        <begin position="322"/>
        <end position="356"/>
    </location>
</feature>
<comment type="subcellular location">
    <subcellularLocation>
        <location evidence="1">Cell membrane</location>
        <topology evidence="1">Multi-pass membrane protein</topology>
    </subcellularLocation>
</comment>
<dbReference type="PROSITE" id="PS50887">
    <property type="entry name" value="GGDEF"/>
    <property type="match status" value="1"/>
</dbReference>
<comment type="caution">
    <text evidence="12">The sequence shown here is derived from an EMBL/GenBank/DDBJ whole genome shotgun (WGS) entry which is preliminary data.</text>
</comment>
<evidence type="ECO:0000256" key="4">
    <source>
        <dbReference type="ARBA" id="ARBA00022989"/>
    </source>
</evidence>
<dbReference type="Proteomes" id="UP000070186">
    <property type="component" value="Unassembled WGS sequence"/>
</dbReference>
<dbReference type="InterPro" id="IPR001610">
    <property type="entry name" value="PAC"/>
</dbReference>
<evidence type="ECO:0000256" key="5">
    <source>
        <dbReference type="ARBA" id="ARBA00023136"/>
    </source>
</evidence>
<keyword evidence="2" id="KW-1003">Cell membrane</keyword>
<dbReference type="SUPFAM" id="SSF55785">
    <property type="entry name" value="PYP-like sensor domain (PAS domain)"/>
    <property type="match status" value="2"/>
</dbReference>
<evidence type="ECO:0000256" key="2">
    <source>
        <dbReference type="ARBA" id="ARBA00022475"/>
    </source>
</evidence>